<accession>A0A545TS83</accession>
<gene>
    <name evidence="1" type="ORF">FKG94_10425</name>
</gene>
<keyword evidence="2" id="KW-1185">Reference proteome</keyword>
<organism evidence="1 2">
    <name type="scientific">Exilibacterium tricleocarpae</name>
    <dbReference type="NCBI Taxonomy" id="2591008"/>
    <lineage>
        <taxon>Bacteria</taxon>
        <taxon>Pseudomonadati</taxon>
        <taxon>Pseudomonadota</taxon>
        <taxon>Gammaproteobacteria</taxon>
        <taxon>Cellvibrionales</taxon>
        <taxon>Cellvibrionaceae</taxon>
        <taxon>Exilibacterium</taxon>
    </lineage>
</organism>
<dbReference type="AlphaFoldDB" id="A0A545TS83"/>
<dbReference type="Proteomes" id="UP000319732">
    <property type="component" value="Unassembled WGS sequence"/>
</dbReference>
<comment type="caution">
    <text evidence="1">The sequence shown here is derived from an EMBL/GenBank/DDBJ whole genome shotgun (WGS) entry which is preliminary data.</text>
</comment>
<dbReference type="EMBL" id="VHSG01000010">
    <property type="protein sequence ID" value="TQV80076.1"/>
    <property type="molecule type" value="Genomic_DNA"/>
</dbReference>
<evidence type="ECO:0000313" key="2">
    <source>
        <dbReference type="Proteomes" id="UP000319732"/>
    </source>
</evidence>
<dbReference type="OrthoDB" id="1491713at2"/>
<protein>
    <recommendedName>
        <fullName evidence="3">DUF3108 domain-containing protein</fullName>
    </recommendedName>
</protein>
<dbReference type="RefSeq" id="WP_142904175.1">
    <property type="nucleotide sequence ID" value="NZ_ML660092.1"/>
</dbReference>
<evidence type="ECO:0008006" key="3">
    <source>
        <dbReference type="Google" id="ProtNLM"/>
    </source>
</evidence>
<reference evidence="1 2" key="1">
    <citation type="submission" date="2019-06" db="EMBL/GenBank/DDBJ databases">
        <title>Whole genome sequence for Cellvibrionaceae sp. R142.</title>
        <authorList>
            <person name="Wang G."/>
        </authorList>
    </citation>
    <scope>NUCLEOTIDE SEQUENCE [LARGE SCALE GENOMIC DNA]</scope>
    <source>
        <strain evidence="1 2">R142</strain>
    </source>
</reference>
<proteinExistence type="predicted"/>
<name>A0A545TS83_9GAMM</name>
<evidence type="ECO:0000313" key="1">
    <source>
        <dbReference type="EMBL" id="TQV80076.1"/>
    </source>
</evidence>
<sequence length="251" mass="28706">MFTSALVMGILTVSSPTLSECSPDSQASIVGRATDVETGEFLYCEYHFIAADGQTTTVEYRKDSSRLFAKKLLRYSGDNDGLDLARPEVEQEDFRIGEKRQALWRGDDMLLRYKSSAQQPWREIEVASRRIDVVDGGFDVVVRDHWDELVSGKPFVIDFASPVHQRSIKLQVVAKERADCDTPETGEDIADDRLQCFFVEPKNRLLRWFVDPLQLVYDRRSRRLHQYFGVVNVVSGEGEAISARITYYYNS</sequence>